<organism evidence="2 3">
    <name type="scientific">Malus domestica</name>
    <name type="common">Apple</name>
    <name type="synonym">Pyrus malus</name>
    <dbReference type="NCBI Taxonomy" id="3750"/>
    <lineage>
        <taxon>Eukaryota</taxon>
        <taxon>Viridiplantae</taxon>
        <taxon>Streptophyta</taxon>
        <taxon>Embryophyta</taxon>
        <taxon>Tracheophyta</taxon>
        <taxon>Spermatophyta</taxon>
        <taxon>Magnoliopsida</taxon>
        <taxon>eudicotyledons</taxon>
        <taxon>Gunneridae</taxon>
        <taxon>Pentapetalae</taxon>
        <taxon>rosids</taxon>
        <taxon>fabids</taxon>
        <taxon>Rosales</taxon>
        <taxon>Rosaceae</taxon>
        <taxon>Amygdaloideae</taxon>
        <taxon>Maleae</taxon>
        <taxon>Malus</taxon>
    </lineage>
</organism>
<proteinExistence type="predicted"/>
<protein>
    <submittedName>
        <fullName evidence="2">Uncharacterized protein</fullName>
    </submittedName>
</protein>
<evidence type="ECO:0000313" key="2">
    <source>
        <dbReference type="EMBL" id="RXH77892.1"/>
    </source>
</evidence>
<gene>
    <name evidence="2" type="ORF">DVH24_039863</name>
</gene>
<sequence>MWKGSFQGEEVERKISQISSHGTTRSTVFRRTKRGTEWLVPFRPVPSHVPNGTISTMKVRQ</sequence>
<keyword evidence="3" id="KW-1185">Reference proteome</keyword>
<accession>A0A498I6P7</accession>
<feature type="compositionally biased region" description="Polar residues" evidence="1">
    <location>
        <begin position="16"/>
        <end position="27"/>
    </location>
</feature>
<name>A0A498I6P7_MALDO</name>
<dbReference type="EMBL" id="RDQH01000340">
    <property type="protein sequence ID" value="RXH77892.1"/>
    <property type="molecule type" value="Genomic_DNA"/>
</dbReference>
<feature type="region of interest" description="Disordered" evidence="1">
    <location>
        <begin position="42"/>
        <end position="61"/>
    </location>
</feature>
<evidence type="ECO:0000256" key="1">
    <source>
        <dbReference type="SAM" id="MobiDB-lite"/>
    </source>
</evidence>
<dbReference type="Proteomes" id="UP000290289">
    <property type="component" value="Chromosome 14"/>
</dbReference>
<feature type="region of interest" description="Disordered" evidence="1">
    <location>
        <begin position="1"/>
        <end position="30"/>
    </location>
</feature>
<reference evidence="2 3" key="1">
    <citation type="submission" date="2018-10" db="EMBL/GenBank/DDBJ databases">
        <title>A high-quality apple genome assembly.</title>
        <authorList>
            <person name="Hu J."/>
        </authorList>
    </citation>
    <scope>NUCLEOTIDE SEQUENCE [LARGE SCALE GENOMIC DNA]</scope>
    <source>
        <strain evidence="3">cv. HFTH1</strain>
        <tissue evidence="2">Young leaf</tissue>
    </source>
</reference>
<evidence type="ECO:0000313" key="3">
    <source>
        <dbReference type="Proteomes" id="UP000290289"/>
    </source>
</evidence>
<dbReference type="AlphaFoldDB" id="A0A498I6P7"/>
<comment type="caution">
    <text evidence="2">The sequence shown here is derived from an EMBL/GenBank/DDBJ whole genome shotgun (WGS) entry which is preliminary data.</text>
</comment>
<feature type="compositionally biased region" description="Polar residues" evidence="1">
    <location>
        <begin position="50"/>
        <end position="61"/>
    </location>
</feature>